<dbReference type="Pfam" id="PF04616">
    <property type="entry name" value="Glyco_hydro_43"/>
    <property type="match status" value="1"/>
</dbReference>
<dbReference type="Proteomes" id="UP000054302">
    <property type="component" value="Unassembled WGS sequence"/>
</dbReference>
<feature type="domain" description="Beta-xylosidase C-terminal Concanavalin A-like" evidence="7">
    <location>
        <begin position="334"/>
        <end position="501"/>
    </location>
</feature>
<dbReference type="InterPro" id="IPR013320">
    <property type="entry name" value="ConA-like_dom_sf"/>
</dbReference>
<dbReference type="SUPFAM" id="SSF75005">
    <property type="entry name" value="Arabinanase/levansucrase/invertase"/>
    <property type="match status" value="1"/>
</dbReference>
<dbReference type="GO" id="GO:0005975">
    <property type="term" value="P:carbohydrate metabolic process"/>
    <property type="evidence" value="ECO:0007669"/>
    <property type="project" value="InterPro"/>
</dbReference>
<keyword evidence="9" id="KW-1185">Reference proteome</keyword>
<comment type="similarity">
    <text evidence="1 6">Belongs to the glycosyl hydrolase 43 family.</text>
</comment>
<dbReference type="PANTHER" id="PTHR42812">
    <property type="entry name" value="BETA-XYLOSIDASE"/>
    <property type="match status" value="1"/>
</dbReference>
<dbReference type="OMA" id="GHQINIA"/>
<sequence length="511" mass="57676">MPQTTVNPIIPGFAPDPSVVLIDDTFFLVNSTFHMFPGLPIYASKDLISWRQIGNAINRRAQLSLRLSDTSLVPLEDLGEVMLATGGLYAPTIRQHNGIVYVVCTNVIHNEGSTKDVTENFIVSTHDIWSDEWSDPVYFEFQGIDPSLFFDQDGKAYIHGSAAPGPMTKIHLFEINLATGKKISAEKKIWDGTGGIYPEGPHIYKRDDWYYLLISEGGTHGDHMITAARSSDIWGPYEEYERNPILTAKGTDEYIQYTGHSDVFQDQKGEWWGVCLGVRKDQGKRFIMGRETFLTHGSWPVGQWPSLDRVKSDPTTLSRTPSPEHITSKSNVDYLYIRDVDLSLYIYDDSKGTIKLTATNIDLSHPTDSPTFVGKRQRQLDGASSVSLRLDDQTLDYQAGLVVYKDEHRYIRIFYDSSKKAVMAEKKNKAKELHRVIQSELTEPVGVIEFQITYAETEYRLSYRDRGAWKQVMHLDTLEMTDPDFVGPVVGIFTVASSGSVEVEFSTLKID</sequence>
<dbReference type="RefSeq" id="XP_016228395.1">
    <property type="nucleotide sequence ID" value="XM_016364746.1"/>
</dbReference>
<evidence type="ECO:0000313" key="8">
    <source>
        <dbReference type="EMBL" id="KIV96821.1"/>
    </source>
</evidence>
<evidence type="ECO:0000256" key="1">
    <source>
        <dbReference type="ARBA" id="ARBA00009865"/>
    </source>
</evidence>
<keyword evidence="3 6" id="KW-0326">Glycosidase</keyword>
<feature type="site" description="Important for catalytic activity, responsible for pKa modulation of the active site Glu and correct orientation of both the proton donor and substrate" evidence="5">
    <location>
        <position position="145"/>
    </location>
</feature>
<evidence type="ECO:0000256" key="5">
    <source>
        <dbReference type="PIRSR" id="PIRSR606710-2"/>
    </source>
</evidence>
<dbReference type="InterPro" id="IPR023296">
    <property type="entry name" value="Glyco_hydro_beta-prop_sf"/>
</dbReference>
<dbReference type="EMBL" id="KN847520">
    <property type="protein sequence ID" value="KIV96821.1"/>
    <property type="molecule type" value="Genomic_DNA"/>
</dbReference>
<evidence type="ECO:0000256" key="4">
    <source>
        <dbReference type="PIRSR" id="PIRSR606710-1"/>
    </source>
</evidence>
<evidence type="ECO:0000313" key="9">
    <source>
        <dbReference type="Proteomes" id="UP000054302"/>
    </source>
</evidence>
<dbReference type="InterPro" id="IPR051795">
    <property type="entry name" value="Glycosyl_Hydrlase_43"/>
</dbReference>
<dbReference type="InterPro" id="IPR006710">
    <property type="entry name" value="Glyco_hydro_43"/>
</dbReference>
<dbReference type="Gene3D" id="2.115.10.20">
    <property type="entry name" value="Glycosyl hydrolase domain, family 43"/>
    <property type="match status" value="1"/>
</dbReference>
<dbReference type="Gene3D" id="2.60.120.200">
    <property type="match status" value="1"/>
</dbReference>
<feature type="active site" description="Proton acceptor" evidence="4">
    <location>
        <position position="16"/>
    </location>
</feature>
<dbReference type="Pfam" id="PF17851">
    <property type="entry name" value="GH43_C2"/>
    <property type="match status" value="1"/>
</dbReference>
<feature type="active site" description="Proton donor" evidence="4">
    <location>
        <position position="199"/>
    </location>
</feature>
<dbReference type="SUPFAM" id="SSF49899">
    <property type="entry name" value="Concanavalin A-like lectins/glucanases"/>
    <property type="match status" value="1"/>
</dbReference>
<evidence type="ECO:0000259" key="7">
    <source>
        <dbReference type="Pfam" id="PF17851"/>
    </source>
</evidence>
<reference evidence="8 9" key="1">
    <citation type="submission" date="2015-01" db="EMBL/GenBank/DDBJ databases">
        <title>The Genome Sequence of Exophiala mesophila CBS40295.</title>
        <authorList>
            <consortium name="The Broad Institute Genomics Platform"/>
            <person name="Cuomo C."/>
            <person name="de Hoog S."/>
            <person name="Gorbushina A."/>
            <person name="Stielow B."/>
            <person name="Teixiera M."/>
            <person name="Abouelleil A."/>
            <person name="Chapman S.B."/>
            <person name="Priest M."/>
            <person name="Young S.K."/>
            <person name="Wortman J."/>
            <person name="Nusbaum C."/>
            <person name="Birren B."/>
        </authorList>
    </citation>
    <scope>NUCLEOTIDE SEQUENCE [LARGE SCALE GENOMIC DNA]</scope>
    <source>
        <strain evidence="8 9">CBS 40295</strain>
    </source>
</reference>
<dbReference type="STRING" id="212818.A0A0D1Y7S5"/>
<protein>
    <recommendedName>
        <fullName evidence="7">Beta-xylosidase C-terminal Concanavalin A-like domain-containing protein</fullName>
    </recommendedName>
</protein>
<proteinExistence type="inferred from homology"/>
<dbReference type="OrthoDB" id="408373at2759"/>
<evidence type="ECO:0000256" key="3">
    <source>
        <dbReference type="ARBA" id="ARBA00023295"/>
    </source>
</evidence>
<evidence type="ECO:0000256" key="6">
    <source>
        <dbReference type="RuleBase" id="RU361187"/>
    </source>
</evidence>
<dbReference type="CDD" id="cd18617">
    <property type="entry name" value="GH43_XynB-like"/>
    <property type="match status" value="1"/>
</dbReference>
<organism evidence="8 9">
    <name type="scientific">Exophiala mesophila</name>
    <name type="common">Black yeast-like fungus</name>
    <dbReference type="NCBI Taxonomy" id="212818"/>
    <lineage>
        <taxon>Eukaryota</taxon>
        <taxon>Fungi</taxon>
        <taxon>Dikarya</taxon>
        <taxon>Ascomycota</taxon>
        <taxon>Pezizomycotina</taxon>
        <taxon>Eurotiomycetes</taxon>
        <taxon>Chaetothyriomycetidae</taxon>
        <taxon>Chaetothyriales</taxon>
        <taxon>Herpotrichiellaceae</taxon>
        <taxon>Exophiala</taxon>
    </lineage>
</organism>
<dbReference type="InterPro" id="IPR041542">
    <property type="entry name" value="GH43_C2"/>
</dbReference>
<name>A0A0D1Y7S5_EXOME</name>
<dbReference type="AlphaFoldDB" id="A0A0D1Y7S5"/>
<evidence type="ECO:0000256" key="2">
    <source>
        <dbReference type="ARBA" id="ARBA00022801"/>
    </source>
</evidence>
<gene>
    <name evidence="8" type="ORF">PV10_00637</name>
</gene>
<keyword evidence="2 6" id="KW-0378">Hydrolase</keyword>
<dbReference type="GO" id="GO:0004553">
    <property type="term" value="F:hydrolase activity, hydrolyzing O-glycosyl compounds"/>
    <property type="evidence" value="ECO:0007669"/>
    <property type="project" value="InterPro"/>
</dbReference>
<dbReference type="GeneID" id="27318482"/>
<dbReference type="HOGENOM" id="CLU_016508_2_0_1"/>
<accession>A0A0D1Y7S5</accession>
<dbReference type="PANTHER" id="PTHR42812:SF12">
    <property type="entry name" value="BETA-XYLOSIDASE-RELATED"/>
    <property type="match status" value="1"/>
</dbReference>
<dbReference type="VEuPathDB" id="FungiDB:PV10_00637"/>